<dbReference type="PROSITE" id="PS51296">
    <property type="entry name" value="RIESKE"/>
    <property type="match status" value="1"/>
</dbReference>
<dbReference type="SUPFAM" id="SSF50022">
    <property type="entry name" value="ISP domain"/>
    <property type="match status" value="1"/>
</dbReference>
<feature type="transmembrane region" description="Helical" evidence="6">
    <location>
        <begin position="216"/>
        <end position="237"/>
    </location>
</feature>
<feature type="transmembrane region" description="Helical" evidence="6">
    <location>
        <begin position="12"/>
        <end position="32"/>
    </location>
</feature>
<dbReference type="OrthoDB" id="9767869at2"/>
<feature type="domain" description="Rieske" evidence="7">
    <location>
        <begin position="288"/>
        <end position="384"/>
    </location>
</feature>
<evidence type="ECO:0000313" key="8">
    <source>
        <dbReference type="EMBL" id="GCE06268.1"/>
    </source>
</evidence>
<keyword evidence="6" id="KW-0472">Membrane</keyword>
<dbReference type="EMBL" id="BIFQ01000001">
    <property type="protein sequence ID" value="GCE06268.1"/>
    <property type="molecule type" value="Genomic_DNA"/>
</dbReference>
<dbReference type="Gene3D" id="2.102.10.10">
    <property type="entry name" value="Rieske [2Fe-2S] iron-sulphur domain"/>
    <property type="match status" value="1"/>
</dbReference>
<feature type="transmembrane region" description="Helical" evidence="6">
    <location>
        <begin position="96"/>
        <end position="114"/>
    </location>
</feature>
<sequence>MQEKRLAIAPSPDWILLPLRLFLGVTFVYAGIQKLADPQFFDPTKAGYIGKQLAGYATASPLKDFLLHVAVPHAQFFGFLVAFGEIAIGVGTLLGLLLRPAAFFGALLSLVFFLSATWRVYPYFFGSDIVFVFAWLTLMLNGPSHTGLPTIDENLFAPALRSTNAEPPPSALTRLAILMIGVRPLAEPVAQPVNTHQKQMSRRATIQQARRNRRGFLMGLVTGGVGAFALAAVAMAARIVNTRSEATPPITQQPTAIATQPSTSSQGDDGDQGTPTPDATSAPTGNKIAQVNAVPNNSGVPFTINGSGEAGMLIRLPSGKFVAYDLRCTHAGCQVDYDPQQHLLVCPCHGAEFDPAQQANPVMGPAETPLTPVTIHIDSATGTITQA</sequence>
<feature type="region of interest" description="Disordered" evidence="5">
    <location>
        <begin position="245"/>
        <end position="285"/>
    </location>
</feature>
<feature type="compositionally biased region" description="Polar residues" evidence="5">
    <location>
        <begin position="245"/>
        <end position="259"/>
    </location>
</feature>
<feature type="transmembrane region" description="Helical" evidence="6">
    <location>
        <begin position="120"/>
        <end position="140"/>
    </location>
</feature>
<keyword evidence="3" id="KW-0408">Iron</keyword>
<dbReference type="Pfam" id="PF04173">
    <property type="entry name" value="DoxD"/>
    <property type="match status" value="1"/>
</dbReference>
<gene>
    <name evidence="8" type="ORF">KDAU_35970</name>
</gene>
<keyword evidence="9" id="KW-1185">Reference proteome</keyword>
<evidence type="ECO:0000256" key="1">
    <source>
        <dbReference type="ARBA" id="ARBA00022714"/>
    </source>
</evidence>
<dbReference type="PANTHER" id="PTHR39157:SF1">
    <property type="entry name" value="DOXX FAMILY PROTEIN"/>
    <property type="match status" value="1"/>
</dbReference>
<accession>A0A401ZHS7</accession>
<evidence type="ECO:0000313" key="9">
    <source>
        <dbReference type="Proteomes" id="UP000287224"/>
    </source>
</evidence>
<proteinExistence type="predicted"/>
<evidence type="ECO:0000259" key="7">
    <source>
        <dbReference type="PROSITE" id="PS51296"/>
    </source>
</evidence>
<dbReference type="InterPro" id="IPR036922">
    <property type="entry name" value="Rieske_2Fe-2S_sf"/>
</dbReference>
<evidence type="ECO:0000256" key="2">
    <source>
        <dbReference type="ARBA" id="ARBA00022723"/>
    </source>
</evidence>
<keyword evidence="4" id="KW-0411">Iron-sulfur</keyword>
<keyword evidence="2" id="KW-0479">Metal-binding</keyword>
<evidence type="ECO:0000256" key="5">
    <source>
        <dbReference type="SAM" id="MobiDB-lite"/>
    </source>
</evidence>
<organism evidence="8 9">
    <name type="scientific">Dictyobacter aurantiacus</name>
    <dbReference type="NCBI Taxonomy" id="1936993"/>
    <lineage>
        <taxon>Bacteria</taxon>
        <taxon>Bacillati</taxon>
        <taxon>Chloroflexota</taxon>
        <taxon>Ktedonobacteria</taxon>
        <taxon>Ktedonobacterales</taxon>
        <taxon>Dictyobacteraceae</taxon>
        <taxon>Dictyobacter</taxon>
    </lineage>
</organism>
<dbReference type="GO" id="GO:0004497">
    <property type="term" value="F:monooxygenase activity"/>
    <property type="evidence" value="ECO:0007669"/>
    <property type="project" value="UniProtKB-ARBA"/>
</dbReference>
<evidence type="ECO:0000256" key="4">
    <source>
        <dbReference type="ARBA" id="ARBA00023014"/>
    </source>
</evidence>
<dbReference type="Proteomes" id="UP000287224">
    <property type="component" value="Unassembled WGS sequence"/>
</dbReference>
<evidence type="ECO:0000256" key="3">
    <source>
        <dbReference type="ARBA" id="ARBA00023004"/>
    </source>
</evidence>
<dbReference type="GO" id="GO:0051537">
    <property type="term" value="F:2 iron, 2 sulfur cluster binding"/>
    <property type="evidence" value="ECO:0007669"/>
    <property type="project" value="UniProtKB-KW"/>
</dbReference>
<reference evidence="9" key="1">
    <citation type="submission" date="2018-12" db="EMBL/GenBank/DDBJ databases">
        <title>Tengunoibacter tsumagoiensis gen. nov., sp. nov., Dictyobacter kobayashii sp. nov., D. alpinus sp. nov., and D. joshuensis sp. nov. and description of Dictyobacteraceae fam. nov. within the order Ktedonobacterales isolated from Tengu-no-mugimeshi.</title>
        <authorList>
            <person name="Wang C.M."/>
            <person name="Zheng Y."/>
            <person name="Sakai Y."/>
            <person name="Toyoda A."/>
            <person name="Minakuchi Y."/>
            <person name="Abe K."/>
            <person name="Yokota A."/>
            <person name="Yabe S."/>
        </authorList>
    </citation>
    <scope>NUCLEOTIDE SEQUENCE [LARGE SCALE GENOMIC DNA]</scope>
    <source>
        <strain evidence="9">S-27</strain>
    </source>
</reference>
<comment type="caution">
    <text evidence="8">The sequence shown here is derived from an EMBL/GenBank/DDBJ whole genome shotgun (WGS) entry which is preliminary data.</text>
</comment>
<dbReference type="RefSeq" id="WP_126597224.1">
    <property type="nucleotide sequence ID" value="NZ_BIFQ01000001.1"/>
</dbReference>
<name>A0A401ZHS7_9CHLR</name>
<dbReference type="InterPro" id="IPR017941">
    <property type="entry name" value="Rieske_2Fe-2S"/>
</dbReference>
<dbReference type="Pfam" id="PF00355">
    <property type="entry name" value="Rieske"/>
    <property type="match status" value="1"/>
</dbReference>
<keyword evidence="6" id="KW-0812">Transmembrane</keyword>
<keyword evidence="6" id="KW-1133">Transmembrane helix</keyword>
<evidence type="ECO:0000256" key="6">
    <source>
        <dbReference type="SAM" id="Phobius"/>
    </source>
</evidence>
<dbReference type="GO" id="GO:0046872">
    <property type="term" value="F:metal ion binding"/>
    <property type="evidence" value="ECO:0007669"/>
    <property type="project" value="UniProtKB-KW"/>
</dbReference>
<dbReference type="AlphaFoldDB" id="A0A401ZHS7"/>
<dbReference type="PANTHER" id="PTHR39157">
    <property type="entry name" value="INTEGRAL MEMBRANE PROTEIN-RELATED"/>
    <property type="match status" value="1"/>
</dbReference>
<feature type="compositionally biased region" description="Low complexity" evidence="5">
    <location>
        <begin position="260"/>
        <end position="277"/>
    </location>
</feature>
<dbReference type="InterPro" id="IPR007301">
    <property type="entry name" value="DoxD"/>
</dbReference>
<dbReference type="GO" id="GO:0016705">
    <property type="term" value="F:oxidoreductase activity, acting on paired donors, with incorporation or reduction of molecular oxygen"/>
    <property type="evidence" value="ECO:0007669"/>
    <property type="project" value="UniProtKB-ARBA"/>
</dbReference>
<keyword evidence="1" id="KW-0001">2Fe-2S</keyword>
<protein>
    <recommendedName>
        <fullName evidence="7">Rieske domain-containing protein</fullName>
    </recommendedName>
</protein>